<dbReference type="AlphaFoldDB" id="A0A7T7XR99"/>
<dbReference type="EMBL" id="CP067089">
    <property type="protein sequence ID" value="QQO11041.1"/>
    <property type="molecule type" value="Genomic_DNA"/>
</dbReference>
<keyword evidence="2 3" id="KW-0479">Metal-binding</keyword>
<evidence type="ECO:0000256" key="2">
    <source>
        <dbReference type="ARBA" id="ARBA00022723"/>
    </source>
</evidence>
<keyword evidence="5" id="KW-1185">Reference proteome</keyword>
<protein>
    <submittedName>
        <fullName evidence="4">Damage-inducible protein DinB</fullName>
    </submittedName>
</protein>
<dbReference type="PANTHER" id="PTHR37302:SF3">
    <property type="entry name" value="DAMAGE-INDUCIBLE PROTEIN DINB"/>
    <property type="match status" value="1"/>
</dbReference>
<dbReference type="KEGG" id="bhc:JFL75_09025"/>
<dbReference type="RefSeq" id="WP_215628350.1">
    <property type="nucleotide sequence ID" value="NZ_CP067089.2"/>
</dbReference>
<evidence type="ECO:0000256" key="3">
    <source>
        <dbReference type="PIRSR" id="PIRSR607837-1"/>
    </source>
</evidence>
<dbReference type="SUPFAM" id="SSF109854">
    <property type="entry name" value="DinB/YfiT-like putative metalloenzymes"/>
    <property type="match status" value="1"/>
</dbReference>
<evidence type="ECO:0000313" key="4">
    <source>
        <dbReference type="EMBL" id="QQO11041.1"/>
    </source>
</evidence>
<feature type="binding site" evidence="3">
    <location>
        <position position="150"/>
    </location>
    <ligand>
        <name>a divalent metal cation</name>
        <dbReference type="ChEBI" id="CHEBI:60240"/>
    </ligand>
</feature>
<gene>
    <name evidence="4" type="ORF">JFL75_09025</name>
</gene>
<dbReference type="Gene3D" id="1.20.120.450">
    <property type="entry name" value="dinb family like domain"/>
    <property type="match status" value="1"/>
</dbReference>
<accession>A0A7T7XR99</accession>
<name>A0A7T7XR99_9SPIR</name>
<reference evidence="4" key="1">
    <citation type="submission" date="2021-01" db="EMBL/GenBank/DDBJ databases">
        <title>Description of Breznakiella homolactica.</title>
        <authorList>
            <person name="Song Y."/>
            <person name="Brune A."/>
        </authorList>
    </citation>
    <scope>NUCLEOTIDE SEQUENCE</scope>
    <source>
        <strain evidence="4">RmG30</strain>
    </source>
</reference>
<dbReference type="InterPro" id="IPR034660">
    <property type="entry name" value="DinB/YfiT-like"/>
</dbReference>
<proteinExistence type="inferred from homology"/>
<evidence type="ECO:0000256" key="1">
    <source>
        <dbReference type="ARBA" id="ARBA00008635"/>
    </source>
</evidence>
<dbReference type="PANTHER" id="PTHR37302">
    <property type="entry name" value="SLR1116 PROTEIN"/>
    <property type="match status" value="1"/>
</dbReference>
<dbReference type="Proteomes" id="UP000595917">
    <property type="component" value="Chromosome"/>
</dbReference>
<comment type="similarity">
    <text evidence="1">Belongs to the DinB family.</text>
</comment>
<evidence type="ECO:0000313" key="5">
    <source>
        <dbReference type="Proteomes" id="UP000595917"/>
    </source>
</evidence>
<sequence length="178" mass="20070">MKDTLLMFAKDNKETNKTVFDLLDKLSNEDREKDRGSHYGSLSGLLRHILGGTIYFQGMFKSSLKGTMADPKALSKIDMISFPDAQLSADQWKSLAGHLEAADQATISFIEGLNEDDFQLPINIDWYEGSPATVPLFFLLNQLMVHHIHHRGQISQILDEMKVDNDFSGININFLPEP</sequence>
<dbReference type="InterPro" id="IPR007837">
    <property type="entry name" value="DinB"/>
</dbReference>
<organism evidence="4 5">
    <name type="scientific">Breznakiella homolactica</name>
    <dbReference type="NCBI Taxonomy" id="2798577"/>
    <lineage>
        <taxon>Bacteria</taxon>
        <taxon>Pseudomonadati</taxon>
        <taxon>Spirochaetota</taxon>
        <taxon>Spirochaetia</taxon>
        <taxon>Spirochaetales</taxon>
        <taxon>Breznakiellaceae</taxon>
        <taxon>Breznakiella</taxon>
    </lineage>
</organism>
<feature type="binding site" evidence="3">
    <location>
        <position position="146"/>
    </location>
    <ligand>
        <name>a divalent metal cation</name>
        <dbReference type="ChEBI" id="CHEBI:60240"/>
    </ligand>
</feature>
<dbReference type="Pfam" id="PF05163">
    <property type="entry name" value="DinB"/>
    <property type="match status" value="1"/>
</dbReference>
<feature type="binding site" evidence="3">
    <location>
        <position position="48"/>
    </location>
    <ligand>
        <name>a divalent metal cation</name>
        <dbReference type="ChEBI" id="CHEBI:60240"/>
    </ligand>
</feature>
<dbReference type="GO" id="GO:0046872">
    <property type="term" value="F:metal ion binding"/>
    <property type="evidence" value="ECO:0007669"/>
    <property type="project" value="UniProtKB-KW"/>
</dbReference>